<feature type="domain" description="Thioester reductase (TE)" evidence="12">
    <location>
        <begin position="28"/>
        <end position="298"/>
    </location>
</feature>
<dbReference type="PANTHER" id="PTHR11011:SF61">
    <property type="entry name" value="FATTY ACYL-COA REDUCTASE"/>
    <property type="match status" value="1"/>
</dbReference>
<dbReference type="GO" id="GO:0080019">
    <property type="term" value="F:alcohol-forming very long-chain fatty acyl-CoA reductase activity"/>
    <property type="evidence" value="ECO:0007669"/>
    <property type="project" value="InterPro"/>
</dbReference>
<dbReference type="EC" id="1.2.1.84" evidence="10"/>
<dbReference type="InterPro" id="IPR033640">
    <property type="entry name" value="FAR_C"/>
</dbReference>
<keyword evidence="10" id="KW-0560">Oxidoreductase</keyword>
<dbReference type="InterPro" id="IPR013120">
    <property type="entry name" value="FAR_NAD-bd"/>
</dbReference>
<evidence type="ECO:0000259" key="11">
    <source>
        <dbReference type="Pfam" id="PF03015"/>
    </source>
</evidence>
<feature type="non-terminal residue" evidence="13">
    <location>
        <position position="1"/>
    </location>
</feature>
<dbReference type="GO" id="GO:0102965">
    <property type="term" value="F:alcohol-forming long-chain fatty acyl-CoA reductase activity"/>
    <property type="evidence" value="ECO:0007669"/>
    <property type="project" value="UniProtKB-EC"/>
</dbReference>
<dbReference type="InterPro" id="IPR036291">
    <property type="entry name" value="NAD(P)-bd_dom_sf"/>
</dbReference>
<feature type="domain" description="Fatty acyl-CoA reductase C-terminal" evidence="11">
    <location>
        <begin position="369"/>
        <end position="460"/>
    </location>
</feature>
<dbReference type="Proteomes" id="UP000292052">
    <property type="component" value="Unassembled WGS sequence"/>
</dbReference>
<keyword evidence="5 10" id="KW-0521">NADP</keyword>
<evidence type="ECO:0000256" key="4">
    <source>
        <dbReference type="ARBA" id="ARBA00022692"/>
    </source>
</evidence>
<keyword evidence="6 10" id="KW-1133">Transmembrane helix</keyword>
<comment type="subcellular location">
    <subcellularLocation>
        <location evidence="1">Membrane</location>
        <topology evidence="1">Multi-pass membrane protein</topology>
    </subcellularLocation>
</comment>
<keyword evidence="14" id="KW-1185">Reference proteome</keyword>
<evidence type="ECO:0000256" key="8">
    <source>
        <dbReference type="ARBA" id="ARBA00023136"/>
    </source>
</evidence>
<dbReference type="GO" id="GO:0035336">
    <property type="term" value="P:long-chain fatty-acyl-CoA metabolic process"/>
    <property type="evidence" value="ECO:0007669"/>
    <property type="project" value="TreeGrafter"/>
</dbReference>
<evidence type="ECO:0000256" key="3">
    <source>
        <dbReference type="ARBA" id="ARBA00022516"/>
    </source>
</evidence>
<evidence type="ECO:0000256" key="6">
    <source>
        <dbReference type="ARBA" id="ARBA00022989"/>
    </source>
</evidence>
<dbReference type="EMBL" id="QDEB01022891">
    <property type="protein sequence ID" value="RZC40817.1"/>
    <property type="molecule type" value="Genomic_DNA"/>
</dbReference>
<comment type="similarity">
    <text evidence="2 10">Belongs to the fatty acyl-CoA reductase family.</text>
</comment>
<gene>
    <name evidence="13" type="ORF">BDFB_010380</name>
</gene>
<keyword evidence="7 10" id="KW-0443">Lipid metabolism</keyword>
<evidence type="ECO:0000256" key="2">
    <source>
        <dbReference type="ARBA" id="ARBA00005928"/>
    </source>
</evidence>
<comment type="catalytic activity">
    <reaction evidence="9 10">
        <text>a long-chain fatty acyl-CoA + 2 NADPH + 2 H(+) = a long-chain primary fatty alcohol + 2 NADP(+) + CoA</text>
        <dbReference type="Rhea" id="RHEA:52716"/>
        <dbReference type="ChEBI" id="CHEBI:15378"/>
        <dbReference type="ChEBI" id="CHEBI:57287"/>
        <dbReference type="ChEBI" id="CHEBI:57783"/>
        <dbReference type="ChEBI" id="CHEBI:58349"/>
        <dbReference type="ChEBI" id="CHEBI:77396"/>
        <dbReference type="ChEBI" id="CHEBI:83139"/>
        <dbReference type="EC" id="1.2.1.84"/>
    </reaction>
</comment>
<dbReference type="GO" id="GO:0005777">
    <property type="term" value="C:peroxisome"/>
    <property type="evidence" value="ECO:0007669"/>
    <property type="project" value="TreeGrafter"/>
</dbReference>
<comment type="function">
    <text evidence="10">Catalyzes the reduction of fatty acyl-CoA to fatty alcohols.</text>
</comment>
<keyword evidence="3 10" id="KW-0444">Lipid biosynthesis</keyword>
<accession>A0A482W7T0</accession>
<evidence type="ECO:0000256" key="9">
    <source>
        <dbReference type="ARBA" id="ARBA00052530"/>
    </source>
</evidence>
<evidence type="ECO:0000256" key="7">
    <source>
        <dbReference type="ARBA" id="ARBA00023098"/>
    </source>
</evidence>
<evidence type="ECO:0000256" key="10">
    <source>
        <dbReference type="RuleBase" id="RU363097"/>
    </source>
</evidence>
<dbReference type="Gene3D" id="3.40.50.720">
    <property type="entry name" value="NAD(P)-binding Rossmann-like Domain"/>
    <property type="match status" value="1"/>
</dbReference>
<comment type="caution">
    <text evidence="13">The sequence shown here is derived from an EMBL/GenBank/DDBJ whole genome shotgun (WGS) entry which is preliminary data.</text>
</comment>
<dbReference type="GO" id="GO:0016020">
    <property type="term" value="C:membrane"/>
    <property type="evidence" value="ECO:0007669"/>
    <property type="project" value="UniProtKB-SubCell"/>
</dbReference>
<dbReference type="OrthoDB" id="429813at2759"/>
<dbReference type="Pfam" id="PF03015">
    <property type="entry name" value="Sterile"/>
    <property type="match status" value="1"/>
</dbReference>
<dbReference type="FunFam" id="3.40.50.720:FF:000143">
    <property type="entry name" value="Fatty acyl-CoA reductase"/>
    <property type="match status" value="1"/>
</dbReference>
<dbReference type="InterPro" id="IPR026055">
    <property type="entry name" value="FAR"/>
</dbReference>
<dbReference type="AlphaFoldDB" id="A0A482W7T0"/>
<evidence type="ECO:0000259" key="12">
    <source>
        <dbReference type="Pfam" id="PF07993"/>
    </source>
</evidence>
<reference evidence="13 14" key="1">
    <citation type="submission" date="2017-03" db="EMBL/GenBank/DDBJ databases">
        <title>Genome of the blue death feigning beetle - Asbolus verrucosus.</title>
        <authorList>
            <person name="Rider S.D."/>
        </authorList>
    </citation>
    <scope>NUCLEOTIDE SEQUENCE [LARGE SCALE GENOMIC DNA]</scope>
    <source>
        <strain evidence="13">Butters</strain>
        <tissue evidence="13">Head and leg muscle</tissue>
    </source>
</reference>
<evidence type="ECO:0000313" key="14">
    <source>
        <dbReference type="Proteomes" id="UP000292052"/>
    </source>
</evidence>
<dbReference type="PANTHER" id="PTHR11011">
    <property type="entry name" value="MALE STERILITY PROTEIN 2-RELATED"/>
    <property type="match status" value="1"/>
</dbReference>
<name>A0A482W7T0_ASBVE</name>
<keyword evidence="8 10" id="KW-0472">Membrane</keyword>
<organism evidence="13 14">
    <name type="scientific">Asbolus verrucosus</name>
    <name type="common">Desert ironclad beetle</name>
    <dbReference type="NCBI Taxonomy" id="1661398"/>
    <lineage>
        <taxon>Eukaryota</taxon>
        <taxon>Metazoa</taxon>
        <taxon>Ecdysozoa</taxon>
        <taxon>Arthropoda</taxon>
        <taxon>Hexapoda</taxon>
        <taxon>Insecta</taxon>
        <taxon>Pterygota</taxon>
        <taxon>Neoptera</taxon>
        <taxon>Endopterygota</taxon>
        <taxon>Coleoptera</taxon>
        <taxon>Polyphaga</taxon>
        <taxon>Cucujiformia</taxon>
        <taxon>Tenebrionidae</taxon>
        <taxon>Pimeliinae</taxon>
        <taxon>Asbolus</taxon>
    </lineage>
</organism>
<dbReference type="SUPFAM" id="SSF51735">
    <property type="entry name" value="NAD(P)-binding Rossmann-fold domains"/>
    <property type="match status" value="1"/>
</dbReference>
<evidence type="ECO:0000313" key="13">
    <source>
        <dbReference type="EMBL" id="RZC40817.1"/>
    </source>
</evidence>
<evidence type="ECO:0000256" key="5">
    <source>
        <dbReference type="ARBA" id="ARBA00022857"/>
    </source>
</evidence>
<protein>
    <recommendedName>
        <fullName evidence="10">Fatty acyl-CoA reductase</fullName>
        <ecNumber evidence="10">1.2.1.84</ecNumber>
    </recommendedName>
</protein>
<feature type="transmembrane region" description="Helical" evidence="10">
    <location>
        <begin position="365"/>
        <end position="385"/>
    </location>
</feature>
<proteinExistence type="inferred from homology"/>
<evidence type="ECO:0000256" key="1">
    <source>
        <dbReference type="ARBA" id="ARBA00004141"/>
    </source>
</evidence>
<sequence>VCKMSVTANLEDYPDRIADEFTDQTLLITGATGFVGKVLLEKLLRCCPKLKKIYVFVRTKKNKNPDDRLKDIFSGPLCDLLRKQQSEDVFRKVEAIPADLAAPDLALSAENRRKLAEEVQLIYHCAATVRFDEPLKKAVFINVRGTKLMTDLAKECKKLSMFCHLSTAYCHLNERILYEKSYPPPANPHHVIKACEWMDEATLNTITDKILGDIPNTYAFTKALAEALIDEEMDNLPIGYLRPSIIIPVWKEPLPGWTDNLNGPTGLLIGAGKGVIRTMYVKGDSYADYIPVDIVANCLVCGPFTFKMTKKRIFNLTSSAEYKVSFEEIIEIGRGIVTKKLPLNGVLWYPGGSMKRSRLLHNIDFFLVQVLPAIILDGILIMLRYKPVLMRVQRKIYKGYDIFEYYANKQWDFDNDHTLQMRNMFNPREKVTYKLDGDGINYEDYFTNCIYAARRYLLKEPDNTIPSARRHMTM</sequence>
<dbReference type="CDD" id="cd09071">
    <property type="entry name" value="FAR_C"/>
    <property type="match status" value="1"/>
</dbReference>
<keyword evidence="4 10" id="KW-0812">Transmembrane</keyword>
<dbReference type="Pfam" id="PF07993">
    <property type="entry name" value="NAD_binding_4"/>
    <property type="match status" value="1"/>
</dbReference>
<dbReference type="CDD" id="cd05236">
    <property type="entry name" value="FAR-N_SDR_e"/>
    <property type="match status" value="1"/>
</dbReference>